<dbReference type="InterPro" id="IPR011611">
    <property type="entry name" value="PfkB_dom"/>
</dbReference>
<dbReference type="PANTHER" id="PTHR42909:SF4">
    <property type="entry name" value="CARBOHYDRATE KINASE, PFKB FAMILY"/>
    <property type="match status" value="1"/>
</dbReference>
<evidence type="ECO:0000256" key="1">
    <source>
        <dbReference type="ARBA" id="ARBA00022679"/>
    </source>
</evidence>
<dbReference type="PROSITE" id="PS00583">
    <property type="entry name" value="PFKB_KINASES_1"/>
    <property type="match status" value="1"/>
</dbReference>
<dbReference type="InterPro" id="IPR029056">
    <property type="entry name" value="Ribokinase-like"/>
</dbReference>
<dbReference type="InterPro" id="IPR002173">
    <property type="entry name" value="Carboh/pur_kinase_PfkB_CS"/>
</dbReference>
<accession>A0ABW1DGY7</accession>
<keyword evidence="6" id="KW-1185">Reference proteome</keyword>
<feature type="region of interest" description="Disordered" evidence="3">
    <location>
        <begin position="380"/>
        <end position="401"/>
    </location>
</feature>
<dbReference type="RefSeq" id="WP_380045690.1">
    <property type="nucleotide sequence ID" value="NZ_JBHSOH010000003.1"/>
</dbReference>
<dbReference type="SUPFAM" id="SSF46785">
    <property type="entry name" value="Winged helix' DNA-binding domain"/>
    <property type="match status" value="1"/>
</dbReference>
<protein>
    <submittedName>
        <fullName evidence="5">PfkB family carbohydrate kinase</fullName>
    </submittedName>
</protein>
<reference evidence="6" key="1">
    <citation type="journal article" date="2019" name="Int. J. Syst. Evol. Microbiol.">
        <title>The Global Catalogue of Microorganisms (GCM) 10K type strain sequencing project: providing services to taxonomists for standard genome sequencing and annotation.</title>
        <authorList>
            <consortium name="The Broad Institute Genomics Platform"/>
            <consortium name="The Broad Institute Genome Sequencing Center for Infectious Disease"/>
            <person name="Wu L."/>
            <person name="Ma J."/>
        </authorList>
    </citation>
    <scope>NUCLEOTIDE SEQUENCE [LARGE SCALE GENOMIC DNA]</scope>
    <source>
        <strain evidence="6">CGMCC 1.15053</strain>
    </source>
</reference>
<name>A0ABW1DGY7_9DEIO</name>
<keyword evidence="1" id="KW-0808">Transferase</keyword>
<evidence type="ECO:0000256" key="2">
    <source>
        <dbReference type="ARBA" id="ARBA00022777"/>
    </source>
</evidence>
<dbReference type="Pfam" id="PF13412">
    <property type="entry name" value="HTH_24"/>
    <property type="match status" value="1"/>
</dbReference>
<evidence type="ECO:0000259" key="4">
    <source>
        <dbReference type="Pfam" id="PF00294"/>
    </source>
</evidence>
<gene>
    <name evidence="5" type="ORF">ACFPQ6_01505</name>
</gene>
<dbReference type="SUPFAM" id="SSF53613">
    <property type="entry name" value="Ribokinase-like"/>
    <property type="match status" value="1"/>
</dbReference>
<dbReference type="PANTHER" id="PTHR42909">
    <property type="entry name" value="ZGC:136858"/>
    <property type="match status" value="1"/>
</dbReference>
<evidence type="ECO:0000256" key="3">
    <source>
        <dbReference type="SAM" id="MobiDB-lite"/>
    </source>
</evidence>
<dbReference type="EMBL" id="JBHSOH010000003">
    <property type="protein sequence ID" value="MFC5846973.1"/>
    <property type="molecule type" value="Genomic_DNA"/>
</dbReference>
<sequence length="401" mass="40246">MSLTAREQQVLDLIRESPMSSPEDLARRLGISRAAVNVYVGHLTRKGALLGRGYLLPPARAGVVVVGGANIDIKAQIAGEVIGATSNPGRASQAPGGVARNVAENLARLGTATRLITAVGQDPAGDLLLERTAAAGVDVGPALLSPHCATGTYTAVLDAAGELVIAVAAMGVTDELTPEVLRARRGVLAGAGWIVADGNLGEAALTQLLALAAGNGTPVVFEPVSVPKAARLRPALLAGPVPYAVTPNLGELAALVGHDVPDERAAIAGAAAELHTLGITLVWVRRGGRGSLLSEAGEEGAAPDIHEFPALAARVVDVTGAGDAMLAAFLAALVGGLSAAEAARHGHAAAALTVESSHTVLPTLTPTAIRARLTAPPGDFSSGASADFAPAHRTPTQGDLP</sequence>
<dbReference type="PROSITE" id="PS00584">
    <property type="entry name" value="PFKB_KINASES_2"/>
    <property type="match status" value="1"/>
</dbReference>
<keyword evidence="2 5" id="KW-0418">Kinase</keyword>
<proteinExistence type="predicted"/>
<dbReference type="Gene3D" id="3.40.1190.20">
    <property type="match status" value="1"/>
</dbReference>
<evidence type="ECO:0000313" key="5">
    <source>
        <dbReference type="EMBL" id="MFC5846973.1"/>
    </source>
</evidence>
<dbReference type="Pfam" id="PF00294">
    <property type="entry name" value="PfkB"/>
    <property type="match status" value="1"/>
</dbReference>
<dbReference type="GO" id="GO:0016301">
    <property type="term" value="F:kinase activity"/>
    <property type="evidence" value="ECO:0007669"/>
    <property type="project" value="UniProtKB-KW"/>
</dbReference>
<evidence type="ECO:0000313" key="6">
    <source>
        <dbReference type="Proteomes" id="UP001595979"/>
    </source>
</evidence>
<feature type="domain" description="Carbohydrate kinase PfkB" evidence="4">
    <location>
        <begin position="63"/>
        <end position="362"/>
    </location>
</feature>
<organism evidence="5 6">
    <name type="scientific">Deinococcus petrolearius</name>
    <dbReference type="NCBI Taxonomy" id="1751295"/>
    <lineage>
        <taxon>Bacteria</taxon>
        <taxon>Thermotogati</taxon>
        <taxon>Deinococcota</taxon>
        <taxon>Deinococci</taxon>
        <taxon>Deinococcales</taxon>
        <taxon>Deinococcaceae</taxon>
        <taxon>Deinococcus</taxon>
    </lineage>
</organism>
<dbReference type="Gene3D" id="1.10.10.10">
    <property type="entry name" value="Winged helix-like DNA-binding domain superfamily/Winged helix DNA-binding domain"/>
    <property type="match status" value="1"/>
</dbReference>
<dbReference type="InterPro" id="IPR036390">
    <property type="entry name" value="WH_DNA-bd_sf"/>
</dbReference>
<dbReference type="Proteomes" id="UP001595979">
    <property type="component" value="Unassembled WGS sequence"/>
</dbReference>
<dbReference type="InterPro" id="IPR036388">
    <property type="entry name" value="WH-like_DNA-bd_sf"/>
</dbReference>
<dbReference type="CDD" id="cd01941">
    <property type="entry name" value="YeiC_kinase_like"/>
    <property type="match status" value="1"/>
</dbReference>
<comment type="caution">
    <text evidence="5">The sequence shown here is derived from an EMBL/GenBank/DDBJ whole genome shotgun (WGS) entry which is preliminary data.</text>
</comment>